<dbReference type="EMBL" id="JACIEF010000001">
    <property type="protein sequence ID" value="MBB4106279.1"/>
    <property type="molecule type" value="Genomic_DNA"/>
</dbReference>
<sequence length="365" mass="39723">MNNLWLYRMVNGTGWTSASLFDGISIDISCLVPGVDALTWWQRDPGNEIQSWGTRNSTYMTLKSGKLGLGTTDPKTPLDIQSNQNGWMMSSRVIAGSPGEINGLKFYSGYPGEDKWAGIASVAESQHSNKTGLALFSGMTERVRISGDGNVGIGTIEPGATLEVLGTTKFGGHNANLDVSGNPTAYQNLVGTGKMLIGWNRTAGAGETDFIANEGAGSEGGFAFYSYNNASLEKQLLRVLGNGNVGIGITNPTERLTVNGKIKANEIRVDGQGVPDYIFEDSYKIATLKEIEGYIKANKHLPEIPSAKEFERDGIAVGEMNKLLLKKIEELTLHLIEKDKQYGELLNDVKKQELRLRLLEKKLDK</sequence>
<evidence type="ECO:0000313" key="2">
    <source>
        <dbReference type="Proteomes" id="UP000532273"/>
    </source>
</evidence>
<dbReference type="AlphaFoldDB" id="A0A7W6P3A2"/>
<name>A0A7W6P3A2_9SPHI</name>
<dbReference type="RefSeq" id="WP_183759561.1">
    <property type="nucleotide sequence ID" value="NZ_BMHZ01000002.1"/>
</dbReference>
<gene>
    <name evidence="1" type="ORF">GGQ60_000239</name>
</gene>
<comment type="caution">
    <text evidence="1">The sequence shown here is derived from an EMBL/GenBank/DDBJ whole genome shotgun (WGS) entry which is preliminary data.</text>
</comment>
<organism evidence="1 2">
    <name type="scientific">Pedobacter zeae</name>
    <dbReference type="NCBI Taxonomy" id="1737356"/>
    <lineage>
        <taxon>Bacteria</taxon>
        <taxon>Pseudomonadati</taxon>
        <taxon>Bacteroidota</taxon>
        <taxon>Sphingobacteriia</taxon>
        <taxon>Sphingobacteriales</taxon>
        <taxon>Sphingobacteriaceae</taxon>
        <taxon>Pedobacter</taxon>
    </lineage>
</organism>
<proteinExistence type="predicted"/>
<reference evidence="1 2" key="1">
    <citation type="submission" date="2020-08" db="EMBL/GenBank/DDBJ databases">
        <title>Genomic Encyclopedia of Type Strains, Phase IV (KMG-IV): sequencing the most valuable type-strain genomes for metagenomic binning, comparative biology and taxonomic classification.</title>
        <authorList>
            <person name="Goeker M."/>
        </authorList>
    </citation>
    <scope>NUCLEOTIDE SEQUENCE [LARGE SCALE GENOMIC DNA]</scope>
    <source>
        <strain evidence="1 2">DSM 100774</strain>
    </source>
</reference>
<dbReference type="Proteomes" id="UP000532273">
    <property type="component" value="Unassembled WGS sequence"/>
</dbReference>
<evidence type="ECO:0008006" key="3">
    <source>
        <dbReference type="Google" id="ProtNLM"/>
    </source>
</evidence>
<evidence type="ECO:0000313" key="1">
    <source>
        <dbReference type="EMBL" id="MBB4106279.1"/>
    </source>
</evidence>
<protein>
    <recommendedName>
        <fullName evidence="3">Peptidase S74 domain-containing protein</fullName>
    </recommendedName>
</protein>
<accession>A0A7W6P3A2</accession>